<keyword evidence="2" id="KW-0378">Hydrolase</keyword>
<dbReference type="Pfam" id="PF12697">
    <property type="entry name" value="Abhydrolase_6"/>
    <property type="match status" value="1"/>
</dbReference>
<gene>
    <name evidence="2" type="ORF">H9651_00220</name>
</gene>
<dbReference type="PRINTS" id="PR00111">
    <property type="entry name" value="ABHYDROLASE"/>
</dbReference>
<name>A0ABR8RXU4_9MICO</name>
<dbReference type="EMBL" id="JACSQP010000001">
    <property type="protein sequence ID" value="MBD7956062.1"/>
    <property type="molecule type" value="Genomic_DNA"/>
</dbReference>
<protein>
    <submittedName>
        <fullName evidence="2">Alpha/beta fold hydrolase</fullName>
    </submittedName>
</protein>
<comment type="caution">
    <text evidence="2">The sequence shown here is derived from an EMBL/GenBank/DDBJ whole genome shotgun (WGS) entry which is preliminary data.</text>
</comment>
<organism evidence="2 3">
    <name type="scientific">Microbacterium pullorum</name>
    <dbReference type="NCBI Taxonomy" id="2762236"/>
    <lineage>
        <taxon>Bacteria</taxon>
        <taxon>Bacillati</taxon>
        <taxon>Actinomycetota</taxon>
        <taxon>Actinomycetes</taxon>
        <taxon>Micrococcales</taxon>
        <taxon>Microbacteriaceae</taxon>
        <taxon>Microbacterium</taxon>
    </lineage>
</organism>
<reference evidence="2 3" key="1">
    <citation type="submission" date="2020-08" db="EMBL/GenBank/DDBJ databases">
        <title>A Genomic Blueprint of the Chicken Gut Microbiome.</title>
        <authorList>
            <person name="Gilroy R."/>
            <person name="Ravi A."/>
            <person name="Getino M."/>
            <person name="Pursley I."/>
            <person name="Horton D.L."/>
            <person name="Alikhan N.-F."/>
            <person name="Baker D."/>
            <person name="Gharbi K."/>
            <person name="Hall N."/>
            <person name="Watson M."/>
            <person name="Adriaenssens E.M."/>
            <person name="Foster-Nyarko E."/>
            <person name="Jarju S."/>
            <person name="Secka A."/>
            <person name="Antonio M."/>
            <person name="Oren A."/>
            <person name="Chaudhuri R."/>
            <person name="La Ragione R.M."/>
            <person name="Hildebrand F."/>
            <person name="Pallen M.J."/>
        </authorList>
    </citation>
    <scope>NUCLEOTIDE SEQUENCE [LARGE SCALE GENOMIC DNA]</scope>
    <source>
        <strain evidence="2 3">Sa4CUA7</strain>
    </source>
</reference>
<dbReference type="RefSeq" id="WP_191717520.1">
    <property type="nucleotide sequence ID" value="NZ_JACSQP010000001.1"/>
</dbReference>
<dbReference type="GO" id="GO:0016787">
    <property type="term" value="F:hydrolase activity"/>
    <property type="evidence" value="ECO:0007669"/>
    <property type="project" value="UniProtKB-KW"/>
</dbReference>
<sequence>MVSEPEPMTNDADIVVFRHDGAELVVEATGSGPRTFLLVHGIGMGRRVFADLVQHLAPHGRVLAVDLPGYGAAAEPPRVPSIERLADLVAAYLHADDRTAGETVAIGHSMGTQVVAELAARHPGQVDRIVLVAPTVDPAARGALPQLGRLALDLVVESPKVLVLGAREYVRAGPHLRRKTRAMLTHRPELTYPRVAAPALVIRGSKDIVCPRAWCRRAATALGARLVEIPGHGHETMIRDAAPAAHAIIAHAGIQPVDT</sequence>
<evidence type="ECO:0000313" key="2">
    <source>
        <dbReference type="EMBL" id="MBD7956062.1"/>
    </source>
</evidence>
<keyword evidence="3" id="KW-1185">Reference proteome</keyword>
<evidence type="ECO:0000259" key="1">
    <source>
        <dbReference type="Pfam" id="PF12697"/>
    </source>
</evidence>
<dbReference type="SUPFAM" id="SSF53474">
    <property type="entry name" value="alpha/beta-Hydrolases"/>
    <property type="match status" value="1"/>
</dbReference>
<evidence type="ECO:0000313" key="3">
    <source>
        <dbReference type="Proteomes" id="UP000648352"/>
    </source>
</evidence>
<dbReference type="InterPro" id="IPR050228">
    <property type="entry name" value="Carboxylesterase_BioH"/>
</dbReference>
<dbReference type="InterPro" id="IPR029058">
    <property type="entry name" value="AB_hydrolase_fold"/>
</dbReference>
<accession>A0ABR8RXU4</accession>
<dbReference type="Gene3D" id="3.40.50.1820">
    <property type="entry name" value="alpha/beta hydrolase"/>
    <property type="match status" value="1"/>
</dbReference>
<dbReference type="PANTHER" id="PTHR43194">
    <property type="entry name" value="HYDROLASE ALPHA/BETA FOLD FAMILY"/>
    <property type="match status" value="1"/>
</dbReference>
<proteinExistence type="predicted"/>
<feature type="domain" description="AB hydrolase-1" evidence="1">
    <location>
        <begin position="36"/>
        <end position="238"/>
    </location>
</feature>
<dbReference type="PANTHER" id="PTHR43194:SF5">
    <property type="entry name" value="PIMELOYL-[ACYL-CARRIER PROTEIN] METHYL ESTER ESTERASE"/>
    <property type="match status" value="1"/>
</dbReference>
<dbReference type="InterPro" id="IPR000073">
    <property type="entry name" value="AB_hydrolase_1"/>
</dbReference>
<dbReference type="Proteomes" id="UP000648352">
    <property type="component" value="Unassembled WGS sequence"/>
</dbReference>